<dbReference type="InterPro" id="IPR022385">
    <property type="entry name" value="Rhs_assc_core"/>
</dbReference>
<dbReference type="InterPro" id="IPR056823">
    <property type="entry name" value="TEN-like_YD-shell"/>
</dbReference>
<sequence>MCNKGRWDYKQQSSVYQDFGNFNFGAAGYAAGLGPILLPGAGWAQSRAATSKPEWGSWYGKGPYGDDPADQAMIRAGMDTANASNPPNIYFVHTDHLDTPRVLMDRQNQLRWRWMAEPFGITPAENSPSGLPSVDISLRLPGQQFDPDTGLHYNMARDYDPTVGGYVQSDPIGLQGGINTYAYVGGNPLSYVDPWGLVTYNAPPPRTVPVDGQTSKNLVCVETCLMGRTGNLSLDLLVTGGAEKSKHSSNSGHYKGEACDVSTSNPVSRDDMNGCAASCGFGGGQLELFPSGPNRNHWHLQLTPGNGVPAIGPANDPIPIVYPKTKKN</sequence>
<feature type="domain" description="Teneurin-like YD-shell" evidence="3">
    <location>
        <begin position="86"/>
        <end position="170"/>
    </location>
</feature>
<dbReference type="NCBIfam" id="TIGR03696">
    <property type="entry name" value="Rhs_assc_core"/>
    <property type="match status" value="1"/>
</dbReference>
<feature type="domain" description="Bacterial toxin 44" evidence="2">
    <location>
        <begin position="8"/>
        <end position="80"/>
    </location>
</feature>
<dbReference type="PRINTS" id="PR00394">
    <property type="entry name" value="RHSPROTEIN"/>
</dbReference>
<dbReference type="PANTHER" id="PTHR32305:SF15">
    <property type="entry name" value="PROTEIN RHSA-RELATED"/>
    <property type="match status" value="1"/>
</dbReference>
<keyword evidence="5" id="KW-1185">Reference proteome</keyword>
<proteinExistence type="predicted"/>
<dbReference type="InterPro" id="IPR028946">
    <property type="entry name" value="Ntox44"/>
</dbReference>
<organism evidence="4 5">
    <name type="scientific">Roseateles koreensis</name>
    <dbReference type="NCBI Taxonomy" id="2987526"/>
    <lineage>
        <taxon>Bacteria</taxon>
        <taxon>Pseudomonadati</taxon>
        <taxon>Pseudomonadota</taxon>
        <taxon>Betaproteobacteria</taxon>
        <taxon>Burkholderiales</taxon>
        <taxon>Sphaerotilaceae</taxon>
        <taxon>Roseateles</taxon>
    </lineage>
</organism>
<dbReference type="InterPro" id="IPR050708">
    <property type="entry name" value="T6SS_VgrG/RHS"/>
</dbReference>
<evidence type="ECO:0000313" key="4">
    <source>
        <dbReference type="EMBL" id="MDC8785900.1"/>
    </source>
</evidence>
<comment type="caution">
    <text evidence="4">The sequence shown here is derived from an EMBL/GenBank/DDBJ whole genome shotgun (WGS) entry which is preliminary data.</text>
</comment>
<keyword evidence="1" id="KW-0677">Repeat</keyword>
<reference evidence="4 5" key="1">
    <citation type="submission" date="2022-10" db="EMBL/GenBank/DDBJ databases">
        <title>paucibacter sp. hw8 Genome sequencing.</title>
        <authorList>
            <person name="Park S."/>
        </authorList>
    </citation>
    <scope>NUCLEOTIDE SEQUENCE [LARGE SCALE GENOMIC DNA]</scope>
    <source>
        <strain evidence="5">hw8</strain>
    </source>
</reference>
<dbReference type="PANTHER" id="PTHR32305">
    <property type="match status" value="1"/>
</dbReference>
<evidence type="ECO:0000259" key="2">
    <source>
        <dbReference type="Pfam" id="PF15607"/>
    </source>
</evidence>
<dbReference type="Proteomes" id="UP001219862">
    <property type="component" value="Unassembled WGS sequence"/>
</dbReference>
<accession>A0ABT5KTX7</accession>
<name>A0ABT5KTX7_9BURK</name>
<dbReference type="RefSeq" id="WP_273597009.1">
    <property type="nucleotide sequence ID" value="NZ_JAQQXS010000009.1"/>
</dbReference>
<evidence type="ECO:0000259" key="3">
    <source>
        <dbReference type="Pfam" id="PF25023"/>
    </source>
</evidence>
<gene>
    <name evidence="4" type="ORF">PRZ01_11930</name>
</gene>
<dbReference type="EMBL" id="JAQQXS010000009">
    <property type="protein sequence ID" value="MDC8785900.1"/>
    <property type="molecule type" value="Genomic_DNA"/>
</dbReference>
<dbReference type="Gene3D" id="2.180.10.10">
    <property type="entry name" value="RHS repeat-associated core"/>
    <property type="match status" value="1"/>
</dbReference>
<dbReference type="Pfam" id="PF25023">
    <property type="entry name" value="TEN_YD-shell"/>
    <property type="match status" value="1"/>
</dbReference>
<protein>
    <submittedName>
        <fullName evidence="4">Polymorphic toxin type 44 domain-containing protein</fullName>
    </submittedName>
</protein>
<evidence type="ECO:0000313" key="5">
    <source>
        <dbReference type="Proteomes" id="UP001219862"/>
    </source>
</evidence>
<evidence type="ECO:0000256" key="1">
    <source>
        <dbReference type="ARBA" id="ARBA00022737"/>
    </source>
</evidence>
<dbReference type="Pfam" id="PF15607">
    <property type="entry name" value="Ntox44"/>
    <property type="match status" value="1"/>
</dbReference>